<feature type="transmembrane region" description="Helical" evidence="4">
    <location>
        <begin position="80"/>
        <end position="97"/>
    </location>
</feature>
<dbReference type="SUPFAM" id="SSF49899">
    <property type="entry name" value="Concanavalin A-like lectins/glucanases"/>
    <property type="match status" value="1"/>
</dbReference>
<dbReference type="InterPro" id="IPR000772">
    <property type="entry name" value="Ricin_B_lectin"/>
</dbReference>
<dbReference type="GO" id="GO:0046556">
    <property type="term" value="F:alpha-L-arabinofuranosidase activity"/>
    <property type="evidence" value="ECO:0007669"/>
    <property type="project" value="InterPro"/>
</dbReference>
<dbReference type="SUPFAM" id="SSF50370">
    <property type="entry name" value="Ricin B-like lectins"/>
    <property type="match status" value="1"/>
</dbReference>
<dbReference type="Gene3D" id="2.60.120.200">
    <property type="match status" value="1"/>
</dbReference>
<dbReference type="PANTHER" id="PTHR39447">
    <property type="entry name" value="ALPHA-L-ARABINOFURANOSIDASE B"/>
    <property type="match status" value="1"/>
</dbReference>
<keyword evidence="4" id="KW-1133">Transmembrane helix</keyword>
<evidence type="ECO:0000256" key="3">
    <source>
        <dbReference type="SAM" id="MobiDB-lite"/>
    </source>
</evidence>
<keyword evidence="2" id="KW-1015">Disulfide bond</keyword>
<dbReference type="GO" id="GO:0045490">
    <property type="term" value="P:pectin catabolic process"/>
    <property type="evidence" value="ECO:0007669"/>
    <property type="project" value="TreeGrafter"/>
</dbReference>
<dbReference type="CDD" id="cd23418">
    <property type="entry name" value="beta-trefoil_Ricin_XLN-like"/>
    <property type="match status" value="1"/>
</dbReference>
<dbReference type="InterPro" id="IPR035992">
    <property type="entry name" value="Ricin_B-like_lectins"/>
</dbReference>
<comment type="caution">
    <text evidence="6">The sequence shown here is derived from an EMBL/GenBank/DDBJ whole genome shotgun (WGS) entry which is preliminary data.</text>
</comment>
<dbReference type="Pfam" id="PF00652">
    <property type="entry name" value="Ricin_B_lectin"/>
    <property type="match status" value="1"/>
</dbReference>
<sequence>MRWPLVQRSAHLPPSVFIDINETKILPFVANRFADTTLARGASTIPHLRDSEEYLVRTPSPGGPGTALDPIPRRRRVRRLTVLAAALVGVLVGYGTTPTTSPFAAEAAAAVSAAIEPGQSTTIVGTQSGRCLEVPNSSTTNGTQTQLWDCNGSAGQTWTWTSSKQLTVYGNKCLDANGRGTTNGTQVIIWDCNGQNNQQWNVNSNGTITGVQSGLCVDANAAGTANGTKLILWACNGGANQQWTSPSTPPTTPPPTTPPPSGARPCDIYASGGTPCIAAHSTTRALYAAYTGNLYQVRRSSDNTTRNIAVSGAGGTAVAATQDSFCSGTTCVITVVFDQSGRGNDLWYQGSSVVPGSPQSKPAIATSESLTVGGAKAYSLYINPGNSYWRDGHLTGVPTGAAPEGMYMVTSGTHVNSGCCFDYGNSETTRKADAAGAMDAINFSKQCWFGGCSGSGPWVQADLEWGLFPGGSQTWNPNQRAFTSKFVTATLKNNGTTRFAIKGSDAQSGSLYTLYDGSLPPGYSPMKKQGAIILGSGGDCCKPDGGANLSAGTFYEGAMVAGYPSDATENAVQASVVGAGYR</sequence>
<dbReference type="InterPro" id="IPR038964">
    <property type="entry name" value="ABFB"/>
</dbReference>
<feature type="active site" description="Nucleophile" evidence="1">
    <location>
        <position position="464"/>
    </location>
</feature>
<dbReference type="PROSITE" id="PS50231">
    <property type="entry name" value="RICIN_B_LECTIN"/>
    <property type="match status" value="1"/>
</dbReference>
<evidence type="ECO:0000256" key="2">
    <source>
        <dbReference type="PIRSR" id="PIRSR638964-3"/>
    </source>
</evidence>
<dbReference type="Pfam" id="PF09206">
    <property type="entry name" value="ArabFuran-catal"/>
    <property type="match status" value="1"/>
</dbReference>
<dbReference type="Proteomes" id="UP000317685">
    <property type="component" value="Unassembled WGS sequence"/>
</dbReference>
<keyword evidence="6" id="KW-0430">Lectin</keyword>
<dbReference type="GO" id="GO:0019566">
    <property type="term" value="P:arabinose metabolic process"/>
    <property type="evidence" value="ECO:0007669"/>
    <property type="project" value="InterPro"/>
</dbReference>
<evidence type="ECO:0000256" key="4">
    <source>
        <dbReference type="SAM" id="Phobius"/>
    </source>
</evidence>
<dbReference type="GO" id="GO:0031221">
    <property type="term" value="P:arabinan metabolic process"/>
    <property type="evidence" value="ECO:0007669"/>
    <property type="project" value="InterPro"/>
</dbReference>
<feature type="compositionally biased region" description="Pro residues" evidence="3">
    <location>
        <begin position="247"/>
        <end position="262"/>
    </location>
</feature>
<accession>A0A561W757</accession>
<dbReference type="Gene3D" id="2.80.10.50">
    <property type="match status" value="1"/>
</dbReference>
<dbReference type="SMART" id="SM00458">
    <property type="entry name" value="RICIN"/>
    <property type="match status" value="1"/>
</dbReference>
<dbReference type="InterPro" id="IPR013320">
    <property type="entry name" value="ConA-like_dom_sf"/>
</dbReference>
<feature type="disulfide bond" evidence="2">
    <location>
        <begin position="326"/>
        <end position="331"/>
    </location>
</feature>
<gene>
    <name evidence="6" type="ORF">FHU34_115047</name>
</gene>
<evidence type="ECO:0000259" key="5">
    <source>
        <dbReference type="SMART" id="SM00458"/>
    </source>
</evidence>
<dbReference type="PANTHER" id="PTHR39447:SF2">
    <property type="entry name" value="ALPHA-L-ARABINOFURANOSIDASE B"/>
    <property type="match status" value="1"/>
</dbReference>
<evidence type="ECO:0000256" key="1">
    <source>
        <dbReference type="PIRSR" id="PIRSR638964-1"/>
    </source>
</evidence>
<evidence type="ECO:0000313" key="7">
    <source>
        <dbReference type="Proteomes" id="UP000317685"/>
    </source>
</evidence>
<name>A0A561W757_9ACTN</name>
<organism evidence="6 7">
    <name type="scientific">Micromonospora taraxaci</name>
    <dbReference type="NCBI Taxonomy" id="1316803"/>
    <lineage>
        <taxon>Bacteria</taxon>
        <taxon>Bacillati</taxon>
        <taxon>Actinomycetota</taxon>
        <taxon>Actinomycetes</taxon>
        <taxon>Micromonosporales</taxon>
        <taxon>Micromonosporaceae</taxon>
        <taxon>Micromonospora</taxon>
    </lineage>
</organism>
<feature type="active site" description="Proton donor" evidence="1">
    <location>
        <position position="539"/>
    </location>
</feature>
<feature type="region of interest" description="Disordered" evidence="3">
    <location>
        <begin position="242"/>
        <end position="265"/>
    </location>
</feature>
<feature type="disulfide bond" evidence="2">
    <location>
        <begin position="419"/>
        <end position="420"/>
    </location>
</feature>
<keyword evidence="7" id="KW-1185">Reference proteome</keyword>
<feature type="disulfide bond" evidence="2">
    <location>
        <begin position="266"/>
        <end position="276"/>
    </location>
</feature>
<keyword evidence="4" id="KW-0812">Transmembrane</keyword>
<dbReference type="InterPro" id="IPR015289">
    <property type="entry name" value="A-L-arabinofuranosidase_B_cat"/>
</dbReference>
<evidence type="ECO:0000313" key="6">
    <source>
        <dbReference type="EMBL" id="TWG19663.1"/>
    </source>
</evidence>
<keyword evidence="4" id="KW-0472">Membrane</keyword>
<reference evidence="6 7" key="1">
    <citation type="submission" date="2019-06" db="EMBL/GenBank/DDBJ databases">
        <title>Sequencing the genomes of 1000 actinobacteria strains.</title>
        <authorList>
            <person name="Klenk H.-P."/>
        </authorList>
    </citation>
    <scope>NUCLEOTIDE SEQUENCE [LARGE SCALE GENOMIC DNA]</scope>
    <source>
        <strain evidence="6 7">DSM 45885</strain>
    </source>
</reference>
<dbReference type="EMBL" id="VIWZ01000001">
    <property type="protein sequence ID" value="TWG19663.1"/>
    <property type="molecule type" value="Genomic_DNA"/>
</dbReference>
<dbReference type="AlphaFoldDB" id="A0A561W757"/>
<proteinExistence type="predicted"/>
<feature type="domain" description="Ricin B lectin" evidence="5">
    <location>
        <begin position="118"/>
        <end position="246"/>
    </location>
</feature>
<dbReference type="GO" id="GO:0030246">
    <property type="term" value="F:carbohydrate binding"/>
    <property type="evidence" value="ECO:0007669"/>
    <property type="project" value="UniProtKB-KW"/>
</dbReference>
<protein>
    <submittedName>
        <fullName evidence="6">Ricin-type beta-trefoil lectin protein</fullName>
    </submittedName>
</protein>